<dbReference type="EMBL" id="JAYJLD010000003">
    <property type="protein sequence ID" value="MEB3100674.1"/>
    <property type="molecule type" value="Genomic_DNA"/>
</dbReference>
<keyword evidence="3" id="KW-0597">Phosphoprotein</keyword>
<dbReference type="InterPro" id="IPR000700">
    <property type="entry name" value="PAS-assoc_C"/>
</dbReference>
<keyword evidence="8" id="KW-0902">Two-component regulatory system</keyword>
<dbReference type="SUPFAM" id="SSF55785">
    <property type="entry name" value="PYP-like sensor domain (PAS domain)"/>
    <property type="match status" value="2"/>
</dbReference>
<dbReference type="InterPro" id="IPR036890">
    <property type="entry name" value="HATPase_C_sf"/>
</dbReference>
<evidence type="ECO:0000256" key="3">
    <source>
        <dbReference type="ARBA" id="ARBA00022553"/>
    </source>
</evidence>
<dbReference type="PANTHER" id="PTHR43065">
    <property type="entry name" value="SENSOR HISTIDINE KINASE"/>
    <property type="match status" value="1"/>
</dbReference>
<dbReference type="RefSeq" id="WP_371752789.1">
    <property type="nucleotide sequence ID" value="NZ_JAYJLD010000003.1"/>
</dbReference>
<dbReference type="PRINTS" id="PR00344">
    <property type="entry name" value="BCTRLSENSOR"/>
</dbReference>
<gene>
    <name evidence="12" type="ORF">VF724_03265</name>
</gene>
<dbReference type="SMART" id="SM00388">
    <property type="entry name" value="HisKA"/>
    <property type="match status" value="1"/>
</dbReference>
<dbReference type="PROSITE" id="PS50109">
    <property type="entry name" value="HIS_KIN"/>
    <property type="match status" value="1"/>
</dbReference>
<accession>A0ABU5ZDU3</accession>
<evidence type="ECO:0000259" key="11">
    <source>
        <dbReference type="PROSITE" id="PS50113"/>
    </source>
</evidence>
<reference evidence="12" key="1">
    <citation type="submission" date="2023-12" db="EMBL/GenBank/DDBJ databases">
        <title>Fervidustalea candida gen. nov., sp. nov., a novel member of the family Paenibacillaceae isolated from a geothermal area.</title>
        <authorList>
            <person name="Li W.-J."/>
            <person name="Jiao J.-Y."/>
            <person name="Chen Y."/>
        </authorList>
    </citation>
    <scope>NUCLEOTIDE SEQUENCE</scope>
    <source>
        <strain evidence="12">SYSU GA230002</strain>
    </source>
</reference>
<dbReference type="Gene3D" id="1.10.287.130">
    <property type="match status" value="1"/>
</dbReference>
<evidence type="ECO:0000256" key="4">
    <source>
        <dbReference type="ARBA" id="ARBA00022679"/>
    </source>
</evidence>
<dbReference type="Pfam" id="PF00512">
    <property type="entry name" value="HisKA"/>
    <property type="match status" value="1"/>
</dbReference>
<dbReference type="Gene3D" id="3.30.565.10">
    <property type="entry name" value="Histidine kinase-like ATPase, C-terminal domain"/>
    <property type="match status" value="1"/>
</dbReference>
<dbReference type="InterPro" id="IPR005467">
    <property type="entry name" value="His_kinase_dom"/>
</dbReference>
<dbReference type="SMART" id="SM00086">
    <property type="entry name" value="PAC"/>
    <property type="match status" value="2"/>
</dbReference>
<dbReference type="InterPro" id="IPR003594">
    <property type="entry name" value="HATPase_dom"/>
</dbReference>
<evidence type="ECO:0000259" key="9">
    <source>
        <dbReference type="PROSITE" id="PS50109"/>
    </source>
</evidence>
<protein>
    <recommendedName>
        <fullName evidence="2">histidine kinase</fullName>
        <ecNumber evidence="2">2.7.13.3</ecNumber>
    </recommendedName>
</protein>
<keyword evidence="7" id="KW-0067">ATP-binding</keyword>
<evidence type="ECO:0000256" key="7">
    <source>
        <dbReference type="ARBA" id="ARBA00022840"/>
    </source>
</evidence>
<evidence type="ECO:0000256" key="5">
    <source>
        <dbReference type="ARBA" id="ARBA00022741"/>
    </source>
</evidence>
<dbReference type="SUPFAM" id="SSF47384">
    <property type="entry name" value="Homodimeric domain of signal transducing histidine kinase"/>
    <property type="match status" value="1"/>
</dbReference>
<evidence type="ECO:0000313" key="12">
    <source>
        <dbReference type="EMBL" id="MEB3100674.1"/>
    </source>
</evidence>
<dbReference type="PROSITE" id="PS50113">
    <property type="entry name" value="PAC"/>
    <property type="match status" value="2"/>
</dbReference>
<dbReference type="InterPro" id="IPR013767">
    <property type="entry name" value="PAS_fold"/>
</dbReference>
<dbReference type="SMART" id="SM00387">
    <property type="entry name" value="HATPase_c"/>
    <property type="match status" value="1"/>
</dbReference>
<evidence type="ECO:0000256" key="2">
    <source>
        <dbReference type="ARBA" id="ARBA00012438"/>
    </source>
</evidence>
<dbReference type="PANTHER" id="PTHR43065:SF34">
    <property type="entry name" value="SPORULATION KINASE A"/>
    <property type="match status" value="1"/>
</dbReference>
<dbReference type="InterPro" id="IPR000014">
    <property type="entry name" value="PAS"/>
</dbReference>
<dbReference type="NCBIfam" id="TIGR00229">
    <property type="entry name" value="sensory_box"/>
    <property type="match status" value="2"/>
</dbReference>
<comment type="catalytic activity">
    <reaction evidence="1">
        <text>ATP + protein L-histidine = ADP + protein N-phospho-L-histidine.</text>
        <dbReference type="EC" id="2.7.13.3"/>
    </reaction>
</comment>
<evidence type="ECO:0000259" key="10">
    <source>
        <dbReference type="PROSITE" id="PS50112"/>
    </source>
</evidence>
<dbReference type="Proteomes" id="UP001310386">
    <property type="component" value="Unassembled WGS sequence"/>
</dbReference>
<dbReference type="InterPro" id="IPR036097">
    <property type="entry name" value="HisK_dim/P_sf"/>
</dbReference>
<comment type="caution">
    <text evidence="12">The sequence shown here is derived from an EMBL/GenBank/DDBJ whole genome shotgun (WGS) entry which is preliminary data.</text>
</comment>
<dbReference type="PROSITE" id="PS50112">
    <property type="entry name" value="PAS"/>
    <property type="match status" value="2"/>
</dbReference>
<dbReference type="SMART" id="SM00091">
    <property type="entry name" value="PAS"/>
    <property type="match status" value="2"/>
</dbReference>
<keyword evidence="4" id="KW-0808">Transferase</keyword>
<dbReference type="SUPFAM" id="SSF55874">
    <property type="entry name" value="ATPase domain of HSP90 chaperone/DNA topoisomerase II/histidine kinase"/>
    <property type="match status" value="1"/>
</dbReference>
<feature type="domain" description="PAS" evidence="10">
    <location>
        <begin position="130"/>
        <end position="178"/>
    </location>
</feature>
<dbReference type="EC" id="2.7.13.3" evidence="2"/>
<evidence type="ECO:0000256" key="8">
    <source>
        <dbReference type="ARBA" id="ARBA00023012"/>
    </source>
</evidence>
<dbReference type="CDD" id="cd00082">
    <property type="entry name" value="HisKA"/>
    <property type="match status" value="1"/>
</dbReference>
<feature type="domain" description="Histidine kinase" evidence="9">
    <location>
        <begin position="269"/>
        <end position="474"/>
    </location>
</feature>
<name>A0ABU5ZDU3_9BACL</name>
<dbReference type="Pfam" id="PF00989">
    <property type="entry name" value="PAS"/>
    <property type="match status" value="1"/>
</dbReference>
<evidence type="ECO:0000256" key="1">
    <source>
        <dbReference type="ARBA" id="ARBA00000085"/>
    </source>
</evidence>
<dbReference type="Pfam" id="PF02518">
    <property type="entry name" value="HATPase_c"/>
    <property type="match status" value="1"/>
</dbReference>
<sequence length="478" mass="54202">MNDQQKEMQLFTHAFKFAAIGMALVSPDGRWLKVNRALCCIVGYSEEELLQMSFQTITHPDDLDRDLNFVRQMMNDELETYQVEKRYFHKSGRVVWVLLSVSLVRDGKNSPLYFISQIQDISEKKKIEKSQRHLIAILEETTDFVATGDKYGNVLYYNSAARKMLGISDDEDISRIIIPQTHTPWAAELVMNTALPYAEKHGVWSGETELLSRNGEEIPVLQVIIAHREQNGDIEYFSTIARDIRKLKKTEEILSKTDRLAALGQLAAGVAHEIRNPLTTLRGFIQIFLAKDASNKEYLDIMLSELDRINLIVSELLMLAKPQAANFQVKDLKVLVRNVITLLQTQAILHNVQMIAQFDEEPLCVKCEENHLKQVFINIIQNAVEAMSEGGDLAIEVKKHDDGNALIRFADQGCGIPEDRLSKLGEPFYSTKEKGFGLGLMVSYKIIKEHRGTIHVKSLMGQGTTFDVFLPVCETRST</sequence>
<dbReference type="InterPro" id="IPR003661">
    <property type="entry name" value="HisK_dim/P_dom"/>
</dbReference>
<feature type="domain" description="PAS" evidence="10">
    <location>
        <begin position="7"/>
        <end position="77"/>
    </location>
</feature>
<dbReference type="CDD" id="cd00130">
    <property type="entry name" value="PAS"/>
    <property type="match status" value="2"/>
</dbReference>
<dbReference type="InterPro" id="IPR001610">
    <property type="entry name" value="PAC"/>
</dbReference>
<keyword evidence="6" id="KW-0418">Kinase</keyword>
<dbReference type="InterPro" id="IPR004358">
    <property type="entry name" value="Sig_transdc_His_kin-like_C"/>
</dbReference>
<evidence type="ECO:0000256" key="6">
    <source>
        <dbReference type="ARBA" id="ARBA00022777"/>
    </source>
</evidence>
<evidence type="ECO:0000313" key="13">
    <source>
        <dbReference type="Proteomes" id="UP001310386"/>
    </source>
</evidence>
<feature type="domain" description="PAC" evidence="11">
    <location>
        <begin position="81"/>
        <end position="133"/>
    </location>
</feature>
<dbReference type="Gene3D" id="3.30.450.20">
    <property type="entry name" value="PAS domain"/>
    <property type="match status" value="2"/>
</dbReference>
<proteinExistence type="predicted"/>
<organism evidence="12 13">
    <name type="scientific">Ferviditalea candida</name>
    <dbReference type="NCBI Taxonomy" id="3108399"/>
    <lineage>
        <taxon>Bacteria</taxon>
        <taxon>Bacillati</taxon>
        <taxon>Bacillota</taxon>
        <taxon>Bacilli</taxon>
        <taxon>Bacillales</taxon>
        <taxon>Paenibacillaceae</taxon>
        <taxon>Ferviditalea</taxon>
    </lineage>
</organism>
<dbReference type="InterPro" id="IPR035965">
    <property type="entry name" value="PAS-like_dom_sf"/>
</dbReference>
<feature type="domain" description="PAC" evidence="11">
    <location>
        <begin position="204"/>
        <end position="256"/>
    </location>
</feature>
<keyword evidence="5" id="KW-0547">Nucleotide-binding</keyword>
<dbReference type="Pfam" id="PF13426">
    <property type="entry name" value="PAS_9"/>
    <property type="match status" value="1"/>
</dbReference>
<keyword evidence="13" id="KW-1185">Reference proteome</keyword>